<dbReference type="SUPFAM" id="SSF53098">
    <property type="entry name" value="Ribonuclease H-like"/>
    <property type="match status" value="1"/>
</dbReference>
<organism evidence="3 4">
    <name type="scientific">Saccoglossus kowalevskii</name>
    <name type="common">Acorn worm</name>
    <dbReference type="NCBI Taxonomy" id="10224"/>
    <lineage>
        <taxon>Eukaryota</taxon>
        <taxon>Metazoa</taxon>
        <taxon>Hemichordata</taxon>
        <taxon>Enteropneusta</taxon>
        <taxon>Harrimaniidae</taxon>
        <taxon>Saccoglossus</taxon>
    </lineage>
</organism>
<dbReference type="SMART" id="SM00474">
    <property type="entry name" value="35EXOc"/>
    <property type="match status" value="1"/>
</dbReference>
<keyword evidence="3" id="KW-1185">Reference proteome</keyword>
<proteinExistence type="predicted"/>
<dbReference type="InterPro" id="IPR002562">
    <property type="entry name" value="3'-5'_exonuclease_dom"/>
</dbReference>
<dbReference type="InterPro" id="IPR012588">
    <property type="entry name" value="Exosome-assoc_fac_Rrp6_N"/>
</dbReference>
<protein>
    <submittedName>
        <fullName evidence="4">Exosome component 10-like</fullName>
    </submittedName>
</protein>
<evidence type="ECO:0000313" key="4">
    <source>
        <dbReference type="RefSeq" id="XP_006819619.1"/>
    </source>
</evidence>
<accession>A0ABM0MHX8</accession>
<dbReference type="Gene3D" id="3.30.420.10">
    <property type="entry name" value="Ribonuclease H-like superfamily/Ribonuclease H"/>
    <property type="match status" value="1"/>
</dbReference>
<dbReference type="InterPro" id="IPR036397">
    <property type="entry name" value="RNaseH_sf"/>
</dbReference>
<reference evidence="4" key="1">
    <citation type="submission" date="2025-08" db="UniProtKB">
        <authorList>
            <consortium name="RefSeq"/>
        </authorList>
    </citation>
    <scope>IDENTIFICATION</scope>
    <source>
        <tissue evidence="4">Testes</tissue>
    </source>
</reference>
<evidence type="ECO:0000256" key="1">
    <source>
        <dbReference type="SAM" id="MobiDB-lite"/>
    </source>
</evidence>
<dbReference type="RefSeq" id="XP_006819619.1">
    <property type="nucleotide sequence ID" value="XM_006819556.1"/>
</dbReference>
<dbReference type="Proteomes" id="UP000694865">
    <property type="component" value="Unplaced"/>
</dbReference>
<feature type="compositionally biased region" description="Basic and acidic residues" evidence="1">
    <location>
        <begin position="1"/>
        <end position="18"/>
    </location>
</feature>
<dbReference type="Pfam" id="PF08066">
    <property type="entry name" value="PMC2NT"/>
    <property type="match status" value="1"/>
</dbReference>
<dbReference type="GeneID" id="102810251"/>
<name>A0ABM0MHX8_SACKO</name>
<dbReference type="PANTHER" id="PTHR12124">
    <property type="entry name" value="POLYMYOSITIS/SCLERODERMA AUTOANTIGEN-RELATED"/>
    <property type="match status" value="1"/>
</dbReference>
<feature type="domain" description="3'-5' exonuclease" evidence="2">
    <location>
        <begin position="285"/>
        <end position="453"/>
    </location>
</feature>
<evidence type="ECO:0000259" key="2">
    <source>
        <dbReference type="SMART" id="SM00474"/>
    </source>
</evidence>
<feature type="region of interest" description="Disordered" evidence="1">
    <location>
        <begin position="1"/>
        <end position="23"/>
    </location>
</feature>
<dbReference type="InterPro" id="IPR012337">
    <property type="entry name" value="RNaseH-like_sf"/>
</dbReference>
<dbReference type="PANTHER" id="PTHR12124:SF47">
    <property type="entry name" value="EXOSOME COMPONENT 10"/>
    <property type="match status" value="1"/>
</dbReference>
<gene>
    <name evidence="4" type="primary">LOC102810251</name>
</gene>
<sequence>MAEQVKKTCVNKTEKMDTSDSSMKQANFGEQSYVDSFSQRAFGSLVSAIKSSTALPSPGDDYEFYSSFSGVRQFYQSQGSRLLENITQIIRHQGIHGNVREDSKAYEIEDKLDVITEANDVILERVGTLLDEASGFNKNAKPVLPPGAKDNIVISSWNRKSQKRHGGADFKLLHAKNIQRPQLKFKEKVDNSNVPFVPILKYKPNAIKPLQRVPAEERNDDVTPTAISDFIHQQRQATGQQQMTEDVPDIFSHPYQYELDHFQPLVSQMESSEPVMYKSLNDTPLNMIKTVEELRALSETLNKQKEFAVDLEHHSYRSFQGFTCLMQISTRDEDYIVDTIELRSDLNILNESFSNPSIVKIFHGADMDVCWLQRDFGIYVVNMFDTGQASRVLGFSQFSLSYLLQHYCHVVADKQFQLADWRIRLVWHMVLLRAQNLCKCIITSSDSLLQTITNSV</sequence>
<dbReference type="InterPro" id="IPR045092">
    <property type="entry name" value="Rrp6-like"/>
</dbReference>
<evidence type="ECO:0000313" key="3">
    <source>
        <dbReference type="Proteomes" id="UP000694865"/>
    </source>
</evidence>
<dbReference type="Pfam" id="PF01612">
    <property type="entry name" value="DNA_pol_A_exo1"/>
    <property type="match status" value="1"/>
</dbReference>